<keyword evidence="9 16" id="KW-0547">Nucleotide-binding</keyword>
<dbReference type="NCBIfam" id="NF009871">
    <property type="entry name" value="PRK13331.1"/>
    <property type="match status" value="1"/>
</dbReference>
<proteinExistence type="inferred from homology"/>
<feature type="binding site" evidence="16">
    <location>
        <begin position="17"/>
        <end position="24"/>
    </location>
    <ligand>
        <name>ATP</name>
        <dbReference type="ChEBI" id="CHEBI:30616"/>
    </ligand>
</feature>
<keyword evidence="11 16" id="KW-0067">ATP-binding</keyword>
<dbReference type="NCBIfam" id="TIGR00671">
    <property type="entry name" value="baf"/>
    <property type="match status" value="1"/>
</dbReference>
<dbReference type="Pfam" id="PF03309">
    <property type="entry name" value="Pan_kinase"/>
    <property type="match status" value="1"/>
</dbReference>
<dbReference type="Gene3D" id="3.30.420.40">
    <property type="match status" value="1"/>
</dbReference>
<evidence type="ECO:0000256" key="2">
    <source>
        <dbReference type="ARBA" id="ARBA00001958"/>
    </source>
</evidence>
<comment type="subunit">
    <text evidence="5 16">Homodimer.</text>
</comment>
<evidence type="ECO:0000256" key="11">
    <source>
        <dbReference type="ARBA" id="ARBA00022840"/>
    </source>
</evidence>
<dbReference type="EC" id="2.7.1.33" evidence="6 16"/>
<comment type="pathway">
    <text evidence="4 16">Cofactor biosynthesis; coenzyme A biosynthesis; CoA from (R)-pantothenate: step 1/5.</text>
</comment>
<reference evidence="17" key="1">
    <citation type="submission" date="2022-06" db="EMBL/GenBank/DDBJ databases">
        <title>Genome sequence of Phormidium yuhuli AB48 isolated from an industrial photobioreactor environment.</title>
        <authorList>
            <person name="Qiu Y."/>
            <person name="Noonan A.J.C."/>
            <person name="Dofher K."/>
            <person name="Koch M."/>
            <person name="Kieft B."/>
            <person name="Lin X."/>
            <person name="Ziels R.M."/>
            <person name="Hallam S.J."/>
        </authorList>
    </citation>
    <scope>NUCLEOTIDE SEQUENCE</scope>
    <source>
        <strain evidence="17">AB48</strain>
    </source>
</reference>
<comment type="cofactor">
    <cofactor evidence="16">
        <name>NH4(+)</name>
        <dbReference type="ChEBI" id="CHEBI:28938"/>
    </cofactor>
    <cofactor evidence="16">
        <name>K(+)</name>
        <dbReference type="ChEBI" id="CHEBI:29103"/>
    </cofactor>
    <text evidence="16">A monovalent cation. Ammonium or potassium.</text>
</comment>
<accession>A0ABY5AXS6</accession>
<dbReference type="PANTHER" id="PTHR34265:SF1">
    <property type="entry name" value="TYPE III PANTOTHENATE KINASE"/>
    <property type="match status" value="1"/>
</dbReference>
<keyword evidence="7 16" id="KW-0963">Cytoplasm</keyword>
<sequence length="267" mass="28984">MSLPQECEMQQPWLAIALGNSRLHWARFESGAIAARGHSPHFKGSETRESLEQRPWWPEVRSGLPLVVASVVPQQLRRLARYLPETSPMYRLTTDSLPLQGLYPGLGLDRGLAGLGAGERWGFPVLVIDGGTALTLTGFDEERVLVGGAIAPGVALQCRALCKGTALPQQPNLLIDGALPPRWASDTGQAIRSGILYTLLAGVQGFIQQWRRRFPDSAVVFTGGDGAMLASGLSQIAPELGADWCVDPDAMFWGMALIWMQKKTVQT</sequence>
<evidence type="ECO:0000256" key="5">
    <source>
        <dbReference type="ARBA" id="ARBA00011738"/>
    </source>
</evidence>
<evidence type="ECO:0000256" key="15">
    <source>
        <dbReference type="ARBA" id="ARBA00040883"/>
    </source>
</evidence>
<evidence type="ECO:0000313" key="17">
    <source>
        <dbReference type="EMBL" id="USR93039.1"/>
    </source>
</evidence>
<feature type="binding site" evidence="16">
    <location>
        <position position="129"/>
    </location>
    <ligand>
        <name>K(+)</name>
        <dbReference type="ChEBI" id="CHEBI:29103"/>
    </ligand>
</feature>
<evidence type="ECO:0000256" key="6">
    <source>
        <dbReference type="ARBA" id="ARBA00012102"/>
    </source>
</evidence>
<dbReference type="SUPFAM" id="SSF53067">
    <property type="entry name" value="Actin-like ATPase domain"/>
    <property type="match status" value="2"/>
</dbReference>
<keyword evidence="8 16" id="KW-0808">Transferase</keyword>
<gene>
    <name evidence="16" type="primary">coaX</name>
    <name evidence="17" type="ORF">NEA10_10105</name>
</gene>
<feature type="binding site" evidence="16">
    <location>
        <begin position="107"/>
        <end position="110"/>
    </location>
    <ligand>
        <name>substrate</name>
    </ligand>
</feature>
<feature type="active site" description="Proton acceptor" evidence="16">
    <location>
        <position position="109"/>
    </location>
</feature>
<evidence type="ECO:0000256" key="10">
    <source>
        <dbReference type="ARBA" id="ARBA00022777"/>
    </source>
</evidence>
<evidence type="ECO:0000256" key="9">
    <source>
        <dbReference type="ARBA" id="ARBA00022741"/>
    </source>
</evidence>
<name>A0ABY5AXS6_9CYAN</name>
<evidence type="ECO:0000256" key="4">
    <source>
        <dbReference type="ARBA" id="ARBA00005225"/>
    </source>
</evidence>
<evidence type="ECO:0000256" key="8">
    <source>
        <dbReference type="ARBA" id="ARBA00022679"/>
    </source>
</evidence>
<keyword evidence="18" id="KW-1185">Reference proteome</keyword>
<dbReference type="InterPro" id="IPR004619">
    <property type="entry name" value="Type_III_PanK"/>
</dbReference>
<feature type="binding site" evidence="16">
    <location>
        <position position="187"/>
    </location>
    <ligand>
        <name>substrate</name>
    </ligand>
</feature>
<feature type="binding site" evidence="16">
    <location>
        <position position="103"/>
    </location>
    <ligand>
        <name>substrate</name>
    </ligand>
</feature>
<keyword evidence="10 16" id="KW-0418">Kinase</keyword>
<evidence type="ECO:0000256" key="7">
    <source>
        <dbReference type="ARBA" id="ARBA00022490"/>
    </source>
</evidence>
<evidence type="ECO:0000256" key="14">
    <source>
        <dbReference type="ARBA" id="ARBA00038036"/>
    </source>
</evidence>
<dbReference type="HAMAP" id="MF_01274">
    <property type="entry name" value="Pantothen_kinase_3"/>
    <property type="match status" value="1"/>
</dbReference>
<keyword evidence="13 16" id="KW-0173">Coenzyme A biosynthesis</keyword>
<evidence type="ECO:0000256" key="12">
    <source>
        <dbReference type="ARBA" id="ARBA00022958"/>
    </source>
</evidence>
<dbReference type="Proteomes" id="UP001056708">
    <property type="component" value="Chromosome"/>
</dbReference>
<organism evidence="17 18">
    <name type="scientific">Phormidium yuhuli AB48</name>
    <dbReference type="NCBI Taxonomy" id="2940671"/>
    <lineage>
        <taxon>Bacteria</taxon>
        <taxon>Bacillati</taxon>
        <taxon>Cyanobacteriota</taxon>
        <taxon>Cyanophyceae</taxon>
        <taxon>Oscillatoriophycideae</taxon>
        <taxon>Oscillatoriales</taxon>
        <taxon>Oscillatoriaceae</taxon>
        <taxon>Phormidium</taxon>
        <taxon>Phormidium yuhuli</taxon>
    </lineage>
</organism>
<dbReference type="EMBL" id="CP098611">
    <property type="protein sequence ID" value="USR93039.1"/>
    <property type="molecule type" value="Genomic_DNA"/>
</dbReference>
<evidence type="ECO:0000256" key="16">
    <source>
        <dbReference type="HAMAP-Rule" id="MF_01274"/>
    </source>
</evidence>
<dbReference type="InterPro" id="IPR043129">
    <property type="entry name" value="ATPase_NBD"/>
</dbReference>
<comment type="similarity">
    <text evidence="14 16">Belongs to the type III pantothenate kinase family.</text>
</comment>
<evidence type="ECO:0000313" key="18">
    <source>
        <dbReference type="Proteomes" id="UP001056708"/>
    </source>
</evidence>
<dbReference type="PANTHER" id="PTHR34265">
    <property type="entry name" value="TYPE III PANTOTHENATE KINASE"/>
    <property type="match status" value="1"/>
</dbReference>
<evidence type="ECO:0000256" key="3">
    <source>
        <dbReference type="ARBA" id="ARBA00004496"/>
    </source>
</evidence>
<dbReference type="CDD" id="cd24015">
    <property type="entry name" value="ASKHA_NBD_PanK-III"/>
    <property type="match status" value="1"/>
</dbReference>
<keyword evidence="12 16" id="KW-0630">Potassium</keyword>
<comment type="cofactor">
    <cofactor evidence="2">
        <name>K(+)</name>
        <dbReference type="ChEBI" id="CHEBI:29103"/>
    </cofactor>
</comment>
<keyword evidence="16" id="KW-0479">Metal-binding</keyword>
<dbReference type="RefSeq" id="WP_252665212.1">
    <property type="nucleotide sequence ID" value="NZ_CP098611.1"/>
</dbReference>
<comment type="catalytic activity">
    <reaction evidence="1 16">
        <text>(R)-pantothenate + ATP = (R)-4'-phosphopantothenate + ADP + H(+)</text>
        <dbReference type="Rhea" id="RHEA:16373"/>
        <dbReference type="ChEBI" id="CHEBI:10986"/>
        <dbReference type="ChEBI" id="CHEBI:15378"/>
        <dbReference type="ChEBI" id="CHEBI:29032"/>
        <dbReference type="ChEBI" id="CHEBI:30616"/>
        <dbReference type="ChEBI" id="CHEBI:456216"/>
        <dbReference type="EC" id="2.7.1.33"/>
    </reaction>
</comment>
<comment type="subcellular location">
    <subcellularLocation>
        <location evidence="3 16">Cytoplasm</location>
    </subcellularLocation>
</comment>
<evidence type="ECO:0000256" key="1">
    <source>
        <dbReference type="ARBA" id="ARBA00001206"/>
    </source>
</evidence>
<evidence type="ECO:0000256" key="13">
    <source>
        <dbReference type="ARBA" id="ARBA00022993"/>
    </source>
</evidence>
<feature type="binding site" evidence="16">
    <location>
        <position position="132"/>
    </location>
    <ligand>
        <name>ATP</name>
        <dbReference type="ChEBI" id="CHEBI:30616"/>
    </ligand>
</feature>
<dbReference type="GO" id="GO:0004594">
    <property type="term" value="F:pantothenate kinase activity"/>
    <property type="evidence" value="ECO:0007669"/>
    <property type="project" value="UniProtKB-EC"/>
</dbReference>
<protein>
    <recommendedName>
        <fullName evidence="15 16">Type III pantothenate kinase</fullName>
        <ecNumber evidence="6 16">2.7.1.33</ecNumber>
    </recommendedName>
    <alternativeName>
        <fullName evidence="16">PanK-III</fullName>
    </alternativeName>
    <alternativeName>
        <fullName evidence="16">Pantothenic acid kinase</fullName>
    </alternativeName>
</protein>
<comment type="function">
    <text evidence="16">Catalyzes the phosphorylation of pantothenate (Pan), the first step in CoA biosynthesis.</text>
</comment>